<evidence type="ECO:0000313" key="2">
    <source>
        <dbReference type="EMBL" id="GMR52809.1"/>
    </source>
</evidence>
<feature type="transmembrane region" description="Helical" evidence="1">
    <location>
        <begin position="36"/>
        <end position="58"/>
    </location>
</feature>
<protein>
    <recommendedName>
        <fullName evidence="4">TM2 domain-containing protein</fullName>
    </recommendedName>
</protein>
<feature type="transmembrane region" description="Helical" evidence="1">
    <location>
        <begin position="79"/>
        <end position="108"/>
    </location>
</feature>
<proteinExistence type="predicted"/>
<feature type="non-terminal residue" evidence="2">
    <location>
        <position position="1"/>
    </location>
</feature>
<name>A0AAN5CZ79_9BILA</name>
<reference evidence="3" key="1">
    <citation type="submission" date="2022-10" db="EMBL/GenBank/DDBJ databases">
        <title>Genome assembly of Pristionchus species.</title>
        <authorList>
            <person name="Yoshida K."/>
            <person name="Sommer R.J."/>
        </authorList>
    </citation>
    <scope>NUCLEOTIDE SEQUENCE [LARGE SCALE GENOMIC DNA]</scope>
    <source>
        <strain evidence="3">RS5460</strain>
    </source>
</reference>
<dbReference type="AlphaFoldDB" id="A0AAN5CZ79"/>
<dbReference type="PANTHER" id="PTHR44733">
    <property type="entry name" value="DNAJ HOMOLOG SUBFAMILY C MEMBER 22"/>
    <property type="match status" value="1"/>
</dbReference>
<comment type="caution">
    <text evidence="2">The sequence shown here is derived from an EMBL/GenBank/DDBJ whole genome shotgun (WGS) entry which is preliminary data.</text>
</comment>
<dbReference type="Proteomes" id="UP001328107">
    <property type="component" value="Unassembled WGS sequence"/>
</dbReference>
<keyword evidence="1" id="KW-1133">Transmembrane helix</keyword>
<evidence type="ECO:0000313" key="3">
    <source>
        <dbReference type="Proteomes" id="UP001328107"/>
    </source>
</evidence>
<feature type="transmembrane region" description="Helical" evidence="1">
    <location>
        <begin position="204"/>
        <end position="222"/>
    </location>
</feature>
<dbReference type="GO" id="GO:0016020">
    <property type="term" value="C:membrane"/>
    <property type="evidence" value="ECO:0007669"/>
    <property type="project" value="TreeGrafter"/>
</dbReference>
<evidence type="ECO:0000256" key="1">
    <source>
        <dbReference type="SAM" id="Phobius"/>
    </source>
</evidence>
<feature type="transmembrane region" description="Helical" evidence="1">
    <location>
        <begin position="120"/>
        <end position="138"/>
    </location>
</feature>
<feature type="transmembrane region" description="Helical" evidence="1">
    <location>
        <begin position="12"/>
        <end position="30"/>
    </location>
</feature>
<keyword evidence="1" id="KW-0812">Transmembrane</keyword>
<evidence type="ECO:0008006" key="4">
    <source>
        <dbReference type="Google" id="ProtNLM"/>
    </source>
</evidence>
<accession>A0AAN5CZ79</accession>
<dbReference type="EMBL" id="BTRK01000005">
    <property type="protein sequence ID" value="GMR52809.1"/>
    <property type="molecule type" value="Genomic_DNA"/>
</dbReference>
<keyword evidence="3" id="KW-1185">Reference proteome</keyword>
<feature type="transmembrane region" description="Helical" evidence="1">
    <location>
        <begin position="150"/>
        <end position="168"/>
    </location>
</feature>
<keyword evidence="1" id="KW-0472">Membrane</keyword>
<dbReference type="PANTHER" id="PTHR44733:SF1">
    <property type="entry name" value="DNAJ HOMOLOG SUBFAMILY C MEMBER 22"/>
    <property type="match status" value="1"/>
</dbReference>
<gene>
    <name evidence="2" type="ORF">PMAYCL1PPCAC_23004</name>
</gene>
<sequence>RMDDPPVKSVQLGRLLLMGGGLLGLHKVYVNRLPEAFIRLSTLGIGMIGLFYDSFTIASDVQHFNDSMEKKGTKKASKAAVHIPFSIPRFVSSLLFACWLGFLAWAAASLTYAKHDQQGGRMMAGLTVAVTLGIYIAGNCGEQRRTLYEIFFTVSGVLPVVMGPFLGWSPLQAVAVAASIGTIVGNRTAKRAESSEDRLSRVHFVLWTSIFLLNTVLLVDGLDRQCLRREFTIESHSGVKSVGTMKMSVQGLAAEWFTNPNATRKRFRTEAGNPLYIKFLPLSKREPQYLEYVGVQPGVPSPSWIEHLSGAIADGVKAAAENRGWADYAFSRRYLITMLEAPPLSTDVHLKKKCGENRGTKRTGMKKEEAAKLGLIAKTCEALKL</sequence>
<organism evidence="2 3">
    <name type="scientific">Pristionchus mayeri</name>
    <dbReference type="NCBI Taxonomy" id="1317129"/>
    <lineage>
        <taxon>Eukaryota</taxon>
        <taxon>Metazoa</taxon>
        <taxon>Ecdysozoa</taxon>
        <taxon>Nematoda</taxon>
        <taxon>Chromadorea</taxon>
        <taxon>Rhabditida</taxon>
        <taxon>Rhabditina</taxon>
        <taxon>Diplogasteromorpha</taxon>
        <taxon>Diplogasteroidea</taxon>
        <taxon>Neodiplogasteridae</taxon>
        <taxon>Pristionchus</taxon>
    </lineage>
</organism>